<reference evidence="2" key="1">
    <citation type="journal article" date="2021" name="PeerJ">
        <title>Extensive microbial diversity within the chicken gut microbiome revealed by metagenomics and culture.</title>
        <authorList>
            <person name="Gilroy R."/>
            <person name="Ravi A."/>
            <person name="Getino M."/>
            <person name="Pursley I."/>
            <person name="Horton D.L."/>
            <person name="Alikhan N.F."/>
            <person name="Baker D."/>
            <person name="Gharbi K."/>
            <person name="Hall N."/>
            <person name="Watson M."/>
            <person name="Adriaenssens E.M."/>
            <person name="Foster-Nyarko E."/>
            <person name="Jarju S."/>
            <person name="Secka A."/>
            <person name="Antonio M."/>
            <person name="Oren A."/>
            <person name="Chaudhuri R.R."/>
            <person name="La Ragione R."/>
            <person name="Hildebrand F."/>
            <person name="Pallen M.J."/>
        </authorList>
    </citation>
    <scope>NUCLEOTIDE SEQUENCE</scope>
    <source>
        <strain evidence="2">ChiHjej9B8-1298</strain>
    </source>
</reference>
<keyword evidence="1" id="KW-0732">Signal</keyword>
<dbReference type="PANTHER" id="PTHR37835:SF1">
    <property type="entry name" value="ALPHA-CLOSTRIPAIN"/>
    <property type="match status" value="1"/>
</dbReference>
<comment type="caution">
    <text evidence="2">The sequence shown here is derived from an EMBL/GenBank/DDBJ whole genome shotgun (WGS) entry which is preliminary data.</text>
</comment>
<accession>A0A9D2EAI5</accession>
<proteinExistence type="predicted"/>
<evidence type="ECO:0000256" key="1">
    <source>
        <dbReference type="SAM" id="SignalP"/>
    </source>
</evidence>
<dbReference type="PANTHER" id="PTHR37835">
    <property type="entry name" value="ALPHA-CLOSTRIPAIN"/>
    <property type="match status" value="1"/>
</dbReference>
<sequence length="413" mass="45632">MRHTWLSWMWGLMLVLLASCGDGDEPVVPGPGPDGPDYPDLPDVSPAKRTVLIYFAADNNLASFARTDLEEAKAGLLASTVEGAHLLVYCDFGGDARLIELVKEGDTVSEKVIREYGERNSTGVDETRAVFADVFTDPDYEAESYALVYWSHADGWIPYPVPSTRWIGQDRGEGDNRMNLADFVSTLEGMPHFDFIYFDACFMQSIEVAYALRDYADYYIASPTETPGTGAPYERIMSALLTKDAALDIADIYYQTYHTYYTGTTVGSPNNTTETWGAGAAICAVSTAELESLAALTNQLLPEETVSVDELQELVFDYDKRGRLSYIGYYDWDDMMQALLDEADYATWRQAFDAAVPYYSTTPKNFSSSAGMFSMGGTSGVSHYIPQSLTSEAAAAYRTTEWYEAAGLAKLGW</sequence>
<dbReference type="InterPro" id="IPR005077">
    <property type="entry name" value="Peptidase_C11"/>
</dbReference>
<dbReference type="Proteomes" id="UP000824028">
    <property type="component" value="Unassembled WGS sequence"/>
</dbReference>
<reference evidence="2" key="2">
    <citation type="submission" date="2021-04" db="EMBL/GenBank/DDBJ databases">
        <authorList>
            <person name="Gilroy R."/>
        </authorList>
    </citation>
    <scope>NUCLEOTIDE SEQUENCE</scope>
    <source>
        <strain evidence="2">ChiHjej9B8-1298</strain>
    </source>
</reference>
<evidence type="ECO:0000313" key="2">
    <source>
        <dbReference type="EMBL" id="HIZ33782.1"/>
    </source>
</evidence>
<dbReference type="AlphaFoldDB" id="A0A9D2EAI5"/>
<gene>
    <name evidence="2" type="ORF">H9814_09665</name>
</gene>
<evidence type="ECO:0000313" key="3">
    <source>
        <dbReference type="Proteomes" id="UP000824028"/>
    </source>
</evidence>
<feature type="chain" id="PRO_5039543404" evidence="1">
    <location>
        <begin position="22"/>
        <end position="413"/>
    </location>
</feature>
<dbReference type="EMBL" id="DXBX01000081">
    <property type="protein sequence ID" value="HIZ33782.1"/>
    <property type="molecule type" value="Genomic_DNA"/>
</dbReference>
<feature type="signal peptide" evidence="1">
    <location>
        <begin position="1"/>
        <end position="21"/>
    </location>
</feature>
<dbReference type="Gene3D" id="3.40.50.11970">
    <property type="match status" value="1"/>
</dbReference>
<organism evidence="2 3">
    <name type="scientific">Candidatus Bacteroides merdigallinarum</name>
    <dbReference type="NCBI Taxonomy" id="2838473"/>
    <lineage>
        <taxon>Bacteria</taxon>
        <taxon>Pseudomonadati</taxon>
        <taxon>Bacteroidota</taxon>
        <taxon>Bacteroidia</taxon>
        <taxon>Bacteroidales</taxon>
        <taxon>Bacteroidaceae</taxon>
        <taxon>Bacteroides</taxon>
    </lineage>
</organism>
<name>A0A9D2EAI5_9BACE</name>
<protein>
    <submittedName>
        <fullName evidence="2">Peptidase C11</fullName>
    </submittedName>
</protein>
<dbReference type="Pfam" id="PF03415">
    <property type="entry name" value="Peptidase_C11"/>
    <property type="match status" value="1"/>
</dbReference>
<dbReference type="PROSITE" id="PS51257">
    <property type="entry name" value="PROKAR_LIPOPROTEIN"/>
    <property type="match status" value="1"/>
</dbReference>